<comment type="caution">
    <text evidence="1">The sequence shown here is derived from an EMBL/GenBank/DDBJ whole genome shotgun (WGS) entry which is preliminary data.</text>
</comment>
<organism evidence="1 2">
    <name type="scientific">Polyplosphaeria fusca</name>
    <dbReference type="NCBI Taxonomy" id="682080"/>
    <lineage>
        <taxon>Eukaryota</taxon>
        <taxon>Fungi</taxon>
        <taxon>Dikarya</taxon>
        <taxon>Ascomycota</taxon>
        <taxon>Pezizomycotina</taxon>
        <taxon>Dothideomycetes</taxon>
        <taxon>Pleosporomycetidae</taxon>
        <taxon>Pleosporales</taxon>
        <taxon>Tetraplosphaeriaceae</taxon>
        <taxon>Polyplosphaeria</taxon>
    </lineage>
</organism>
<sequence length="128" mass="14582">MSFDLQAQDMLTRQIISQARIIYGRMNPNGHDFDVVVSKEQTSISRRWGRKPRPSFLYIARVVAYTKPGSFAEYHVLMCTYKGGDLVLLLENLRSVLQKLLDEKIVRGGESGYPTDVPEDGVRYEVPS</sequence>
<evidence type="ECO:0000313" key="1">
    <source>
        <dbReference type="EMBL" id="KAF2739929.1"/>
    </source>
</evidence>
<accession>A0A9P4R6S2</accession>
<proteinExistence type="predicted"/>
<reference evidence="1" key="1">
    <citation type="journal article" date="2020" name="Stud. Mycol.">
        <title>101 Dothideomycetes genomes: a test case for predicting lifestyles and emergence of pathogens.</title>
        <authorList>
            <person name="Haridas S."/>
            <person name="Albert R."/>
            <person name="Binder M."/>
            <person name="Bloem J."/>
            <person name="Labutti K."/>
            <person name="Salamov A."/>
            <person name="Andreopoulos B."/>
            <person name="Baker S."/>
            <person name="Barry K."/>
            <person name="Bills G."/>
            <person name="Bluhm B."/>
            <person name="Cannon C."/>
            <person name="Castanera R."/>
            <person name="Culley D."/>
            <person name="Daum C."/>
            <person name="Ezra D."/>
            <person name="Gonzalez J."/>
            <person name="Henrissat B."/>
            <person name="Kuo A."/>
            <person name="Liang C."/>
            <person name="Lipzen A."/>
            <person name="Lutzoni F."/>
            <person name="Magnuson J."/>
            <person name="Mondo S."/>
            <person name="Nolan M."/>
            <person name="Ohm R."/>
            <person name="Pangilinan J."/>
            <person name="Park H.-J."/>
            <person name="Ramirez L."/>
            <person name="Alfaro M."/>
            <person name="Sun H."/>
            <person name="Tritt A."/>
            <person name="Yoshinaga Y."/>
            <person name="Zwiers L.-H."/>
            <person name="Turgeon B."/>
            <person name="Goodwin S."/>
            <person name="Spatafora J."/>
            <person name="Crous P."/>
            <person name="Grigoriev I."/>
        </authorList>
    </citation>
    <scope>NUCLEOTIDE SEQUENCE</scope>
    <source>
        <strain evidence="1">CBS 125425</strain>
    </source>
</reference>
<dbReference type="EMBL" id="ML996102">
    <property type="protein sequence ID" value="KAF2739929.1"/>
    <property type="molecule type" value="Genomic_DNA"/>
</dbReference>
<gene>
    <name evidence="1" type="ORF">EJ04DRAFT_572661</name>
</gene>
<dbReference type="Proteomes" id="UP000799444">
    <property type="component" value="Unassembled WGS sequence"/>
</dbReference>
<protein>
    <submittedName>
        <fullName evidence="1">Uncharacterized protein</fullName>
    </submittedName>
</protein>
<evidence type="ECO:0000313" key="2">
    <source>
        <dbReference type="Proteomes" id="UP000799444"/>
    </source>
</evidence>
<name>A0A9P4R6S2_9PLEO</name>
<keyword evidence="2" id="KW-1185">Reference proteome</keyword>
<dbReference type="AlphaFoldDB" id="A0A9P4R6S2"/>